<dbReference type="Proteomes" id="UP000617145">
    <property type="component" value="Unassembled WGS sequence"/>
</dbReference>
<reference evidence="1" key="1">
    <citation type="journal article" date="2014" name="Int. J. Syst. Evol. Microbiol.">
        <title>Complete genome sequence of Corynebacterium casei LMG S-19264T (=DSM 44701T), isolated from a smear-ripened cheese.</title>
        <authorList>
            <consortium name="US DOE Joint Genome Institute (JGI-PGF)"/>
            <person name="Walter F."/>
            <person name="Albersmeier A."/>
            <person name="Kalinowski J."/>
            <person name="Ruckert C."/>
        </authorList>
    </citation>
    <scope>NUCLEOTIDE SEQUENCE</scope>
    <source>
        <strain evidence="1">CGMCC 1.15762</strain>
    </source>
</reference>
<dbReference type="AlphaFoldDB" id="A0A8J2ZGK2"/>
<evidence type="ECO:0000313" key="2">
    <source>
        <dbReference type="Proteomes" id="UP000617145"/>
    </source>
</evidence>
<dbReference type="EMBL" id="BMJV01000001">
    <property type="protein sequence ID" value="GGG59834.1"/>
    <property type="molecule type" value="Genomic_DNA"/>
</dbReference>
<sequence>MNMAHEFSVARVRPGRAGKTPVSIWDLLTWAFQVEKVQLDFDEMGSTAGERPGVSMEYILMKRGDLGCSVDGGGRSEPHPDADLVASALAALPEGCGGRRTAVWLADLARRGSWPDWGQGIRPRCEPVEWRNCKHGRYAVREVWRGPGRWPAPLLGKGDGYACRVVFEGGAREVAAARRAWLGWWSALLELQTTFRIRCDLTGFEVTADMPPMKPWQKPG</sequence>
<name>A0A8J2ZGK2_9RHOB</name>
<organism evidence="1 2">
    <name type="scientific">Salipiger pallidus</name>
    <dbReference type="NCBI Taxonomy" id="1775170"/>
    <lineage>
        <taxon>Bacteria</taxon>
        <taxon>Pseudomonadati</taxon>
        <taxon>Pseudomonadota</taxon>
        <taxon>Alphaproteobacteria</taxon>
        <taxon>Rhodobacterales</taxon>
        <taxon>Roseobacteraceae</taxon>
        <taxon>Salipiger</taxon>
    </lineage>
</organism>
<gene>
    <name evidence="1" type="ORF">GCM10011415_02250</name>
</gene>
<evidence type="ECO:0000313" key="1">
    <source>
        <dbReference type="EMBL" id="GGG59834.1"/>
    </source>
</evidence>
<proteinExistence type="predicted"/>
<keyword evidence="2" id="KW-1185">Reference proteome</keyword>
<protein>
    <submittedName>
        <fullName evidence="1">Uncharacterized protein</fullName>
    </submittedName>
</protein>
<comment type="caution">
    <text evidence="1">The sequence shown here is derived from an EMBL/GenBank/DDBJ whole genome shotgun (WGS) entry which is preliminary data.</text>
</comment>
<reference evidence="1" key="2">
    <citation type="submission" date="2020-09" db="EMBL/GenBank/DDBJ databases">
        <authorList>
            <person name="Sun Q."/>
            <person name="Zhou Y."/>
        </authorList>
    </citation>
    <scope>NUCLEOTIDE SEQUENCE</scope>
    <source>
        <strain evidence="1">CGMCC 1.15762</strain>
    </source>
</reference>
<accession>A0A8J2ZGK2</accession>